<dbReference type="InterPro" id="IPR005821">
    <property type="entry name" value="Ion_trans_dom"/>
</dbReference>
<dbReference type="AlphaFoldDB" id="A0A1G6KUP7"/>
<dbReference type="Proteomes" id="UP000199320">
    <property type="component" value="Unassembled WGS sequence"/>
</dbReference>
<dbReference type="Gene3D" id="1.10.287.70">
    <property type="match status" value="1"/>
</dbReference>
<feature type="transmembrane region" description="Helical" evidence="11">
    <location>
        <begin position="182"/>
        <end position="202"/>
    </location>
</feature>
<keyword evidence="2" id="KW-0813">Transport</keyword>
<dbReference type="PANTHER" id="PTHR10027">
    <property type="entry name" value="CALCIUM-ACTIVATED POTASSIUM CHANNEL ALPHA CHAIN"/>
    <property type="match status" value="1"/>
</dbReference>
<dbReference type="RefSeq" id="WP_092930631.1">
    <property type="nucleotide sequence ID" value="NZ_FMZP01000003.1"/>
</dbReference>
<feature type="domain" description="Ion transport" evidence="12">
    <location>
        <begin position="33"/>
        <end position="226"/>
    </location>
</feature>
<name>A0A1G6KUP7_9EURY</name>
<reference evidence="14" key="2">
    <citation type="submission" date="2016-10" db="EMBL/GenBank/DDBJ databases">
        <authorList>
            <person name="de Groot N.N."/>
        </authorList>
    </citation>
    <scope>NUCLEOTIDE SEQUENCE [LARGE SCALE GENOMIC DNA]</scope>
    <source>
        <strain evidence="14">CDM_6</strain>
    </source>
</reference>
<comment type="subcellular location">
    <subcellularLocation>
        <location evidence="1">Membrane</location>
        <topology evidence="1">Multi-pass membrane protein</topology>
    </subcellularLocation>
</comment>
<keyword evidence="9 11" id="KW-0472">Membrane</keyword>
<feature type="transmembrane region" description="Helical" evidence="11">
    <location>
        <begin position="59"/>
        <end position="78"/>
    </location>
</feature>
<dbReference type="GO" id="GO:0005267">
    <property type="term" value="F:potassium channel activity"/>
    <property type="evidence" value="ECO:0007669"/>
    <property type="project" value="UniProtKB-KW"/>
</dbReference>
<evidence type="ECO:0000256" key="8">
    <source>
        <dbReference type="ARBA" id="ARBA00023065"/>
    </source>
</evidence>
<keyword evidence="10 13" id="KW-0407">Ion channel</keyword>
<dbReference type="InterPro" id="IPR027359">
    <property type="entry name" value="Volt_channel_dom_sf"/>
</dbReference>
<dbReference type="PRINTS" id="PR00169">
    <property type="entry name" value="KCHANNEL"/>
</dbReference>
<evidence type="ECO:0000256" key="3">
    <source>
        <dbReference type="ARBA" id="ARBA00022538"/>
    </source>
</evidence>
<keyword evidence="6" id="KW-0630">Potassium</keyword>
<dbReference type="Pfam" id="PF00520">
    <property type="entry name" value="Ion_trans"/>
    <property type="match status" value="1"/>
</dbReference>
<gene>
    <name evidence="14" type="ORF">SAMN04488694_103241</name>
    <name evidence="13" type="ORF">SAMN05192552_100367</name>
</gene>
<protein>
    <submittedName>
        <fullName evidence="13">Voltage-gated potassium channel</fullName>
    </submittedName>
</protein>
<evidence type="ECO:0000256" key="2">
    <source>
        <dbReference type="ARBA" id="ARBA00022448"/>
    </source>
</evidence>
<dbReference type="Gene3D" id="1.20.120.350">
    <property type="entry name" value="Voltage-gated potassium channels. Chain C"/>
    <property type="match status" value="1"/>
</dbReference>
<dbReference type="EMBL" id="FMZP01000003">
    <property type="protein sequence ID" value="SDC34096.1"/>
    <property type="molecule type" value="Genomic_DNA"/>
</dbReference>
<evidence type="ECO:0000313" key="13">
    <source>
        <dbReference type="EMBL" id="SDC34096.1"/>
    </source>
</evidence>
<evidence type="ECO:0000313" key="16">
    <source>
        <dbReference type="Proteomes" id="UP000324021"/>
    </source>
</evidence>
<dbReference type="PANTHER" id="PTHR10027:SF10">
    <property type="entry name" value="SLOWPOKE 2, ISOFORM D"/>
    <property type="match status" value="1"/>
</dbReference>
<proteinExistence type="predicted"/>
<evidence type="ECO:0000259" key="12">
    <source>
        <dbReference type="Pfam" id="PF00520"/>
    </source>
</evidence>
<keyword evidence="15" id="KW-1185">Reference proteome</keyword>
<evidence type="ECO:0000256" key="4">
    <source>
        <dbReference type="ARBA" id="ARBA00022692"/>
    </source>
</evidence>
<accession>A0A1G6KUP7</accession>
<feature type="transmembrane region" description="Helical" evidence="11">
    <location>
        <begin position="33"/>
        <end position="53"/>
    </location>
</feature>
<evidence type="ECO:0000256" key="5">
    <source>
        <dbReference type="ARBA" id="ARBA00022826"/>
    </source>
</evidence>
<evidence type="ECO:0000256" key="9">
    <source>
        <dbReference type="ARBA" id="ARBA00023136"/>
    </source>
</evidence>
<evidence type="ECO:0000256" key="11">
    <source>
        <dbReference type="SAM" id="Phobius"/>
    </source>
</evidence>
<sequence length="278" mass="30914">MPAEPSLGSRDRREIVRFYLIDHRTPLGKAIDIALLVLNVVFVALFVAETYALPAALRATLWQLEVGIAVVFLVEYLLRLYGAANRFEEVLNPYTLIDLIAILPTFFVLLIPGATIVNIGFLRVLRVLRALRFYRFTQDAEFFFGTISDNALRALKLLLTVLVLFFVSAGLFYSAERAANPAIATFGDAFYYIVVALSTVGFGDITPVTAAGRWITVAAILLGIIVLPWQASKIVREWSRRDKVDVTCPNCGLSSHDRDASHCKSCGHVIYQHDDSSE</sequence>
<feature type="transmembrane region" description="Helical" evidence="11">
    <location>
        <begin position="154"/>
        <end position="175"/>
    </location>
</feature>
<evidence type="ECO:0000256" key="1">
    <source>
        <dbReference type="ARBA" id="ARBA00004141"/>
    </source>
</evidence>
<dbReference type="SUPFAM" id="SSF81324">
    <property type="entry name" value="Voltage-gated potassium channels"/>
    <property type="match status" value="1"/>
</dbReference>
<dbReference type="GO" id="GO:0016020">
    <property type="term" value="C:membrane"/>
    <property type="evidence" value="ECO:0007669"/>
    <property type="project" value="UniProtKB-SubCell"/>
</dbReference>
<keyword evidence="4 11" id="KW-0812">Transmembrane</keyword>
<dbReference type="STRING" id="392421.SAMN04488694_103241"/>
<feature type="transmembrane region" description="Helical" evidence="11">
    <location>
        <begin position="99"/>
        <end position="122"/>
    </location>
</feature>
<evidence type="ECO:0000256" key="7">
    <source>
        <dbReference type="ARBA" id="ARBA00022989"/>
    </source>
</evidence>
<dbReference type="InterPro" id="IPR047871">
    <property type="entry name" value="K_chnl_Slo-like"/>
</dbReference>
<evidence type="ECO:0000313" key="15">
    <source>
        <dbReference type="Proteomes" id="UP000199320"/>
    </source>
</evidence>
<keyword evidence="5" id="KW-0631">Potassium channel</keyword>
<dbReference type="Proteomes" id="UP000324021">
    <property type="component" value="Unassembled WGS sequence"/>
</dbReference>
<reference evidence="15 16" key="1">
    <citation type="submission" date="2016-10" db="EMBL/GenBank/DDBJ databases">
        <authorList>
            <person name="Varghese N."/>
            <person name="Submissions S."/>
        </authorList>
    </citation>
    <scope>NUCLEOTIDE SEQUENCE [LARGE SCALE GENOMIC DNA]</scope>
    <source>
        <strain evidence="13 16">CDM_1</strain>
        <strain evidence="15">CDM_6</strain>
    </source>
</reference>
<dbReference type="OrthoDB" id="56871at2157"/>
<keyword evidence="8" id="KW-0406">Ion transport</keyword>
<evidence type="ECO:0000256" key="6">
    <source>
        <dbReference type="ARBA" id="ARBA00022958"/>
    </source>
</evidence>
<keyword evidence="7 11" id="KW-1133">Transmembrane helix</keyword>
<keyword evidence="3" id="KW-0633">Potassium transport</keyword>
<feature type="transmembrane region" description="Helical" evidence="11">
    <location>
        <begin position="214"/>
        <end position="231"/>
    </location>
</feature>
<evidence type="ECO:0000256" key="10">
    <source>
        <dbReference type="ARBA" id="ARBA00023303"/>
    </source>
</evidence>
<dbReference type="EMBL" id="FOIC01000003">
    <property type="protein sequence ID" value="SET06362.1"/>
    <property type="molecule type" value="Genomic_DNA"/>
</dbReference>
<evidence type="ECO:0000313" key="14">
    <source>
        <dbReference type="EMBL" id="SET06362.1"/>
    </source>
</evidence>
<organism evidence="13 16">
    <name type="scientific">Natrinema hispanicum</name>
    <dbReference type="NCBI Taxonomy" id="392421"/>
    <lineage>
        <taxon>Archaea</taxon>
        <taxon>Methanobacteriati</taxon>
        <taxon>Methanobacteriota</taxon>
        <taxon>Stenosarchaea group</taxon>
        <taxon>Halobacteria</taxon>
        <taxon>Halobacteriales</taxon>
        <taxon>Natrialbaceae</taxon>
        <taxon>Natrinema</taxon>
    </lineage>
</organism>